<evidence type="ECO:0000256" key="1">
    <source>
        <dbReference type="ARBA" id="ARBA00023012"/>
    </source>
</evidence>
<feature type="modified residue" description="Phosphohistidine" evidence="2">
    <location>
        <position position="48"/>
    </location>
</feature>
<dbReference type="GO" id="GO:0000160">
    <property type="term" value="P:phosphorelay signal transduction system"/>
    <property type="evidence" value="ECO:0007669"/>
    <property type="project" value="UniProtKB-KW"/>
</dbReference>
<name>A0A0F3IU11_9PROT</name>
<proteinExistence type="predicted"/>
<dbReference type="EMBL" id="LAJY01000365">
    <property type="protein sequence ID" value="KJV09079.1"/>
    <property type="molecule type" value="Genomic_DNA"/>
</dbReference>
<dbReference type="GO" id="GO:0004672">
    <property type="term" value="F:protein kinase activity"/>
    <property type="evidence" value="ECO:0007669"/>
    <property type="project" value="UniProtKB-ARBA"/>
</dbReference>
<dbReference type="AlphaFoldDB" id="A0A0F3IU11"/>
<evidence type="ECO:0000256" key="3">
    <source>
        <dbReference type="SAM" id="MobiDB-lite"/>
    </source>
</evidence>
<dbReference type="Proteomes" id="UP000033774">
    <property type="component" value="Unassembled WGS sequence"/>
</dbReference>
<reference evidence="5 6" key="1">
    <citation type="submission" date="2015-03" db="EMBL/GenBank/DDBJ databases">
        <title>Draft genome sequence of Elstera litoralis.</title>
        <authorList>
            <person name="Rahalkar M.C."/>
            <person name="Dhakephalkar P.K."/>
            <person name="Pore S.D."/>
            <person name="Arora P."/>
            <person name="Kapse N.G."/>
            <person name="Pandit P.S."/>
        </authorList>
    </citation>
    <scope>NUCLEOTIDE SEQUENCE [LARGE SCALE GENOMIC DNA]</scope>
    <source>
        <strain evidence="5 6">Dia-1</strain>
    </source>
</reference>
<keyword evidence="2" id="KW-0597">Phosphoprotein</keyword>
<gene>
    <name evidence="5" type="ORF">VZ95_13695</name>
</gene>
<dbReference type="InterPro" id="IPR036641">
    <property type="entry name" value="HPT_dom_sf"/>
</dbReference>
<evidence type="ECO:0000313" key="6">
    <source>
        <dbReference type="Proteomes" id="UP000033774"/>
    </source>
</evidence>
<evidence type="ECO:0000256" key="2">
    <source>
        <dbReference type="PROSITE-ProRule" id="PRU00110"/>
    </source>
</evidence>
<organism evidence="5 6">
    <name type="scientific">Elstera litoralis</name>
    <dbReference type="NCBI Taxonomy" id="552518"/>
    <lineage>
        <taxon>Bacteria</taxon>
        <taxon>Pseudomonadati</taxon>
        <taxon>Pseudomonadota</taxon>
        <taxon>Alphaproteobacteria</taxon>
        <taxon>Rhodospirillales</taxon>
        <taxon>Rhodospirillaceae</taxon>
        <taxon>Elstera</taxon>
    </lineage>
</organism>
<dbReference type="InterPro" id="IPR051315">
    <property type="entry name" value="Bact_Chemotaxis_CheA"/>
</dbReference>
<dbReference type="SUPFAM" id="SSF47226">
    <property type="entry name" value="Histidine-containing phosphotransfer domain, HPT domain"/>
    <property type="match status" value="1"/>
</dbReference>
<dbReference type="CDD" id="cd00088">
    <property type="entry name" value="HPT"/>
    <property type="match status" value="1"/>
</dbReference>
<dbReference type="PATRIC" id="fig|552518.3.peg.2447"/>
<dbReference type="InterPro" id="IPR008207">
    <property type="entry name" value="Sig_transdc_His_kin_Hpt_dom"/>
</dbReference>
<evidence type="ECO:0000313" key="5">
    <source>
        <dbReference type="EMBL" id="KJV09079.1"/>
    </source>
</evidence>
<feature type="domain" description="HPt" evidence="4">
    <location>
        <begin position="1"/>
        <end position="105"/>
    </location>
</feature>
<dbReference type="PANTHER" id="PTHR43395">
    <property type="entry name" value="SENSOR HISTIDINE KINASE CHEA"/>
    <property type="match status" value="1"/>
</dbReference>
<dbReference type="OrthoDB" id="9816273at2"/>
<dbReference type="PANTHER" id="PTHR43395:SF10">
    <property type="entry name" value="CHEMOTAXIS PROTEIN CHEA"/>
    <property type="match status" value="1"/>
</dbReference>
<dbReference type="Pfam" id="PF01627">
    <property type="entry name" value="Hpt"/>
    <property type="match status" value="1"/>
</dbReference>
<evidence type="ECO:0000259" key="4">
    <source>
        <dbReference type="PROSITE" id="PS50894"/>
    </source>
</evidence>
<feature type="region of interest" description="Disordered" evidence="3">
    <location>
        <begin position="235"/>
        <end position="267"/>
    </location>
</feature>
<keyword evidence="6" id="KW-1185">Reference proteome</keyword>
<dbReference type="Gene3D" id="1.20.120.160">
    <property type="entry name" value="HPT domain"/>
    <property type="match status" value="1"/>
</dbReference>
<keyword evidence="1" id="KW-0902">Two-component regulatory system</keyword>
<dbReference type="PROSITE" id="PS50894">
    <property type="entry name" value="HPT"/>
    <property type="match status" value="1"/>
</dbReference>
<dbReference type="SMART" id="SM00073">
    <property type="entry name" value="HPT"/>
    <property type="match status" value="1"/>
</dbReference>
<dbReference type="RefSeq" id="WP_045776350.1">
    <property type="nucleotide sequence ID" value="NZ_LAJY01000365.1"/>
</dbReference>
<comment type="caution">
    <text evidence="5">The sequence shown here is derived from an EMBL/GenBank/DDBJ whole genome shotgun (WGS) entry which is preliminary data.</text>
</comment>
<protein>
    <recommendedName>
        <fullName evidence="4">HPt domain-containing protein</fullName>
    </recommendedName>
</protein>
<accession>A0A0F3IU11</accession>
<sequence length="267" mass="28639">MNANNSDLVEQFAVETQQHLDEIEPILFLPEGELPDKAAIAALFRGFHSIKGLARVLGLRGLEALAHHAESLLAEVRSERQAFTPAIRDLLAESLDGIRLLREHGIVSGLDEPAPQALLHALDAALHPGAKSADLHTGVPEVPEGALHADTETLRYFAEMLADCLPGLAVLAGASGGGDQALSDLDMLLVATEKVAFHGLETRLRALTPAVDAANLEPFCRRYCRCAPLRADHRADHGGGRRIGRHRSALAPDPRRNRDGLGPSFDG</sequence>